<comment type="caution">
    <text evidence="2">The sequence shown here is derived from an EMBL/GenBank/DDBJ whole genome shotgun (WGS) entry which is preliminary data.</text>
</comment>
<organism evidence="2 3">
    <name type="scientific">Candidatus Magasanikbacteria bacterium CG10_big_fil_rev_8_21_14_0_10_42_10</name>
    <dbReference type="NCBI Taxonomy" id="1974649"/>
    <lineage>
        <taxon>Bacteria</taxon>
        <taxon>Candidatus Magasanikiibacteriota</taxon>
    </lineage>
</organism>
<dbReference type="Gene3D" id="3.40.50.150">
    <property type="entry name" value="Vaccinia Virus protein VP39"/>
    <property type="match status" value="1"/>
</dbReference>
<dbReference type="Pfam" id="PF13847">
    <property type="entry name" value="Methyltransf_31"/>
    <property type="match status" value="1"/>
</dbReference>
<feature type="domain" description="Methyltransferase" evidence="1">
    <location>
        <begin position="21"/>
        <end position="133"/>
    </location>
</feature>
<evidence type="ECO:0000313" key="2">
    <source>
        <dbReference type="EMBL" id="PIR75990.1"/>
    </source>
</evidence>
<dbReference type="InterPro" id="IPR029063">
    <property type="entry name" value="SAM-dependent_MTases_sf"/>
</dbReference>
<dbReference type="Proteomes" id="UP000231530">
    <property type="component" value="Unassembled WGS sequence"/>
</dbReference>
<reference evidence="3" key="1">
    <citation type="submission" date="2017-09" db="EMBL/GenBank/DDBJ databases">
        <title>Depth-based differentiation of microbial function through sediment-hosted aquifers and enrichment of novel symbionts in the deep terrestrial subsurface.</title>
        <authorList>
            <person name="Probst A.J."/>
            <person name="Ladd B."/>
            <person name="Jarett J.K."/>
            <person name="Geller-Mcgrath D.E."/>
            <person name="Sieber C.M.K."/>
            <person name="Emerson J.B."/>
            <person name="Anantharaman K."/>
            <person name="Thomas B.C."/>
            <person name="Malmstrom R."/>
            <person name="Stieglmeier M."/>
            <person name="Klingl A."/>
            <person name="Woyke T."/>
            <person name="Ryan C.M."/>
            <person name="Banfield J.F."/>
        </authorList>
    </citation>
    <scope>NUCLEOTIDE SEQUENCE [LARGE SCALE GENOMIC DNA]</scope>
</reference>
<gene>
    <name evidence="2" type="ORF">COU32_04440</name>
</gene>
<dbReference type="CDD" id="cd02440">
    <property type="entry name" value="AdoMet_MTases"/>
    <property type="match status" value="1"/>
</dbReference>
<name>A0A2H0TV14_9BACT</name>
<dbReference type="SUPFAM" id="SSF53335">
    <property type="entry name" value="S-adenosyl-L-methionine-dependent methyltransferases"/>
    <property type="match status" value="1"/>
</dbReference>
<dbReference type="EMBL" id="PFBY01000047">
    <property type="protein sequence ID" value="PIR75990.1"/>
    <property type="molecule type" value="Genomic_DNA"/>
</dbReference>
<accession>A0A2H0TV14</accession>
<evidence type="ECO:0000259" key="1">
    <source>
        <dbReference type="Pfam" id="PF13847"/>
    </source>
</evidence>
<evidence type="ECO:0000313" key="3">
    <source>
        <dbReference type="Proteomes" id="UP000231530"/>
    </source>
</evidence>
<dbReference type="AlphaFoldDB" id="A0A2H0TV14"/>
<protein>
    <recommendedName>
        <fullName evidence="1">Methyltransferase domain-containing protein</fullName>
    </recommendedName>
</protein>
<sequence>MYHSGNQMVDPHILFEKAHIQPGMHVADFGCGQTGHIVFPCAMAVGGRGIMYAVDILKDVLAQIEERAKSNRLLNIHSVWSDIEKLGHTAIPQKSLDVGFLVNTLVHATDRMAVLNEVNRLLKDKARLVVVDWMKKGLVFGPKDEQFINFQDIEGWGKRHGFVVQEVFDVGRFHRGMVLYKHE</sequence>
<dbReference type="InterPro" id="IPR025714">
    <property type="entry name" value="Methyltranfer_dom"/>
</dbReference>
<proteinExistence type="predicted"/>